<dbReference type="PANTHER" id="PTHR33785">
    <property type="entry name" value="OS06G0550800 PROTEIN"/>
    <property type="match status" value="1"/>
</dbReference>
<dbReference type="InterPro" id="IPR012881">
    <property type="entry name" value="DUF1685"/>
</dbReference>
<feature type="region of interest" description="Disordered" evidence="1">
    <location>
        <begin position="93"/>
        <end position="124"/>
    </location>
</feature>
<dbReference type="KEGG" id="dcr:108217474"/>
<evidence type="ECO:0000256" key="1">
    <source>
        <dbReference type="SAM" id="MobiDB-lite"/>
    </source>
</evidence>
<reference evidence="2" key="2">
    <citation type="submission" date="2022-03" db="EMBL/GenBank/DDBJ databases">
        <title>Draft title - Genomic analysis of global carrot germplasm unveils the trajectory of domestication and the origin of high carotenoid orange carrot.</title>
        <authorList>
            <person name="Iorizzo M."/>
            <person name="Ellison S."/>
            <person name="Senalik D."/>
            <person name="Macko-Podgorni A."/>
            <person name="Grzebelus D."/>
            <person name="Bostan H."/>
            <person name="Rolling W."/>
            <person name="Curaba J."/>
            <person name="Simon P."/>
        </authorList>
    </citation>
    <scope>NUCLEOTIDE SEQUENCE</scope>
    <source>
        <tissue evidence="2">Leaf</tissue>
    </source>
</reference>
<proteinExistence type="predicted"/>
<evidence type="ECO:0000313" key="2">
    <source>
        <dbReference type="EMBL" id="WOG98442.1"/>
    </source>
</evidence>
<dbReference type="EMBL" id="CP093346">
    <property type="protein sequence ID" value="WOG98442.1"/>
    <property type="molecule type" value="Genomic_DNA"/>
</dbReference>
<organism evidence="2 3">
    <name type="scientific">Daucus carota subsp. sativus</name>
    <name type="common">Carrot</name>
    <dbReference type="NCBI Taxonomy" id="79200"/>
    <lineage>
        <taxon>Eukaryota</taxon>
        <taxon>Viridiplantae</taxon>
        <taxon>Streptophyta</taxon>
        <taxon>Embryophyta</taxon>
        <taxon>Tracheophyta</taxon>
        <taxon>Spermatophyta</taxon>
        <taxon>Magnoliopsida</taxon>
        <taxon>eudicotyledons</taxon>
        <taxon>Gunneridae</taxon>
        <taxon>Pentapetalae</taxon>
        <taxon>asterids</taxon>
        <taxon>campanulids</taxon>
        <taxon>Apiales</taxon>
        <taxon>Apiaceae</taxon>
        <taxon>Apioideae</taxon>
        <taxon>Scandiceae</taxon>
        <taxon>Daucinae</taxon>
        <taxon>Daucus</taxon>
        <taxon>Daucus sect. Daucus</taxon>
    </lineage>
</organism>
<reference evidence="2" key="1">
    <citation type="journal article" date="2016" name="Nat. Genet.">
        <title>A high-quality carrot genome assembly provides new insights into carotenoid accumulation and asterid genome evolution.</title>
        <authorList>
            <person name="Iorizzo M."/>
            <person name="Ellison S."/>
            <person name="Senalik D."/>
            <person name="Zeng P."/>
            <person name="Satapoomin P."/>
            <person name="Huang J."/>
            <person name="Bowman M."/>
            <person name="Iovene M."/>
            <person name="Sanseverino W."/>
            <person name="Cavagnaro P."/>
            <person name="Yildiz M."/>
            <person name="Macko-Podgorni A."/>
            <person name="Moranska E."/>
            <person name="Grzebelus E."/>
            <person name="Grzebelus D."/>
            <person name="Ashrafi H."/>
            <person name="Zheng Z."/>
            <person name="Cheng S."/>
            <person name="Spooner D."/>
            <person name="Van Deynze A."/>
            <person name="Simon P."/>
        </authorList>
    </citation>
    <scope>NUCLEOTIDE SEQUENCE</scope>
    <source>
        <tissue evidence="2">Leaf</tissue>
    </source>
</reference>
<feature type="compositionally biased region" description="Basic residues" evidence="1">
    <location>
        <begin position="105"/>
        <end position="122"/>
    </location>
</feature>
<dbReference type="AlphaFoldDB" id="A0A165YXJ1"/>
<protein>
    <submittedName>
        <fullName evidence="2">Uncharacterized protein</fullName>
    </submittedName>
</protein>
<evidence type="ECO:0000313" key="3">
    <source>
        <dbReference type="Proteomes" id="UP000077755"/>
    </source>
</evidence>
<name>A0A165YXJ1_DAUCS</name>
<dbReference type="Gramene" id="KZM99359">
    <property type="protein sequence ID" value="KZM99359"/>
    <property type="gene ID" value="DCAR_013279"/>
</dbReference>
<dbReference type="Pfam" id="PF07939">
    <property type="entry name" value="DUF1685"/>
    <property type="match status" value="1"/>
</dbReference>
<dbReference type="Proteomes" id="UP000077755">
    <property type="component" value="Chromosome 4"/>
</dbReference>
<sequence>MAAEESLIHLLHLFDSLWFENHILHNNSNSQLDSKLEDENELPKLARISIDQDFEAKKILINTSQESLSSGDSENLLSPNSVLMRSPAKLENILSKKESPEQKKQNKKVKKKINEKNKKKGKLMSSKSLSELEFEEVKGFMDLGFVFSEGDKNSSLVKIIPGLQRFGEVDKEKEEKENGSKKINGGDKSLIRRPYLSQAWEIMEYRRRKEPAEKLKWKINAAVLDNEMDMKNHLKFWAQSVASAVK</sequence>
<gene>
    <name evidence="2" type="ORF">DCAR_0417785</name>
</gene>
<feature type="compositionally biased region" description="Basic and acidic residues" evidence="1">
    <location>
        <begin position="94"/>
        <end position="104"/>
    </location>
</feature>
<dbReference type="PANTHER" id="PTHR33785:SF12">
    <property type="entry name" value="DUF1685 FAMILY PROTEIN"/>
    <property type="match status" value="1"/>
</dbReference>
<dbReference type="OMA" id="HEIFTIN"/>
<keyword evidence="3" id="KW-1185">Reference proteome</keyword>
<accession>A0A165YXJ1</accession>